<sequence length="347" mass="36922">MHKILRKTTMFIGLAAMALASPHGAWAAGKKIGIAAREITNDYNRGIIDGARKVLEAAGDSVVVTDAQTDPRKLNEDIENLINSHVDGIIVQLGNAQQLAPEVAKANAAHIPVVTTSVGALTPGAVTDIDGDDALMSALMSRALLSSINYKGDVYVFSVPGAPILETRKRILEAMVKDYPQVHLHDVPTQHDPAQVQSQMEDILTANPDPGSIAAVWGAYDLLTSGAVQAIRAAGRPEIKVASIDGDRVGFQMLMEKGSPFIATVVQDVPHIGELAGQAMIDALAGKKDFPATMYTDAYVATHDNAVAAAEKRWGPDVWQKIQLDPKAVAAQWPQTGQVVVVRPTLP</sequence>
<comment type="subcellular location">
    <subcellularLocation>
        <location evidence="1">Cell envelope</location>
    </subcellularLocation>
</comment>
<evidence type="ECO:0000313" key="6">
    <source>
        <dbReference type="EMBL" id="MCB8878078.1"/>
    </source>
</evidence>
<dbReference type="AlphaFoldDB" id="A0A963YXP6"/>
<keyword evidence="7" id="KW-1185">Reference proteome</keyword>
<name>A0A963YXP6_9PROT</name>
<dbReference type="GO" id="GO:0030246">
    <property type="term" value="F:carbohydrate binding"/>
    <property type="evidence" value="ECO:0007669"/>
    <property type="project" value="UniProtKB-ARBA"/>
</dbReference>
<dbReference type="Pfam" id="PF13407">
    <property type="entry name" value="Peripla_BP_4"/>
    <property type="match status" value="1"/>
</dbReference>
<dbReference type="EMBL" id="JAESVB010000023">
    <property type="protein sequence ID" value="MCB8878078.1"/>
    <property type="molecule type" value="Genomic_DNA"/>
</dbReference>
<dbReference type="Proteomes" id="UP000708298">
    <property type="component" value="Unassembled WGS sequence"/>
</dbReference>
<dbReference type="PANTHER" id="PTHR46847:SF1">
    <property type="entry name" value="D-ALLOSE-BINDING PERIPLASMIC PROTEIN-RELATED"/>
    <property type="match status" value="1"/>
</dbReference>
<evidence type="ECO:0000256" key="4">
    <source>
        <dbReference type="SAM" id="SignalP"/>
    </source>
</evidence>
<dbReference type="PANTHER" id="PTHR46847">
    <property type="entry name" value="D-ALLOSE-BINDING PERIPLASMIC PROTEIN-RELATED"/>
    <property type="match status" value="1"/>
</dbReference>
<evidence type="ECO:0000256" key="3">
    <source>
        <dbReference type="ARBA" id="ARBA00022729"/>
    </source>
</evidence>
<organism evidence="6 7">
    <name type="scientific">Acidisoma silvae</name>
    <dbReference type="NCBI Taxonomy" id="2802396"/>
    <lineage>
        <taxon>Bacteria</taxon>
        <taxon>Pseudomonadati</taxon>
        <taxon>Pseudomonadota</taxon>
        <taxon>Alphaproteobacteria</taxon>
        <taxon>Acetobacterales</taxon>
        <taxon>Acidocellaceae</taxon>
        <taxon>Acidisoma</taxon>
    </lineage>
</organism>
<dbReference type="InterPro" id="IPR028082">
    <property type="entry name" value="Peripla_BP_I"/>
</dbReference>
<comment type="similarity">
    <text evidence="2">Belongs to the bacterial solute-binding protein 2 family.</text>
</comment>
<accession>A0A963YXP6</accession>
<feature type="signal peptide" evidence="4">
    <location>
        <begin position="1"/>
        <end position="27"/>
    </location>
</feature>
<dbReference type="InterPro" id="IPR025997">
    <property type="entry name" value="SBP_2_dom"/>
</dbReference>
<dbReference type="GO" id="GO:0030313">
    <property type="term" value="C:cell envelope"/>
    <property type="evidence" value="ECO:0007669"/>
    <property type="project" value="UniProtKB-SubCell"/>
</dbReference>
<gene>
    <name evidence="6" type="ORF">ASILVAE211_23015</name>
</gene>
<feature type="chain" id="PRO_5036798783" evidence="4">
    <location>
        <begin position="28"/>
        <end position="347"/>
    </location>
</feature>
<dbReference type="Gene3D" id="3.40.50.2300">
    <property type="match status" value="2"/>
</dbReference>
<protein>
    <submittedName>
        <fullName evidence="6">Substrate-binding domain-containing protein</fullName>
    </submittedName>
</protein>
<dbReference type="RefSeq" id="WP_227323723.1">
    <property type="nucleotide sequence ID" value="NZ_JAESVB010000023.1"/>
</dbReference>
<feature type="domain" description="Periplasmic binding protein" evidence="5">
    <location>
        <begin position="32"/>
        <end position="288"/>
    </location>
</feature>
<dbReference type="SUPFAM" id="SSF53822">
    <property type="entry name" value="Periplasmic binding protein-like I"/>
    <property type="match status" value="1"/>
</dbReference>
<evidence type="ECO:0000256" key="2">
    <source>
        <dbReference type="ARBA" id="ARBA00007639"/>
    </source>
</evidence>
<evidence type="ECO:0000256" key="1">
    <source>
        <dbReference type="ARBA" id="ARBA00004196"/>
    </source>
</evidence>
<comment type="caution">
    <text evidence="6">The sequence shown here is derived from an EMBL/GenBank/DDBJ whole genome shotgun (WGS) entry which is preliminary data.</text>
</comment>
<evidence type="ECO:0000313" key="7">
    <source>
        <dbReference type="Proteomes" id="UP000708298"/>
    </source>
</evidence>
<reference evidence="6" key="2">
    <citation type="submission" date="2021-01" db="EMBL/GenBank/DDBJ databases">
        <authorList>
            <person name="Mieszkin S."/>
            <person name="Pouder E."/>
            <person name="Alain K."/>
        </authorList>
    </citation>
    <scope>NUCLEOTIDE SEQUENCE</scope>
    <source>
        <strain evidence="6">HW T2.11</strain>
    </source>
</reference>
<proteinExistence type="inferred from homology"/>
<keyword evidence="3 4" id="KW-0732">Signal</keyword>
<reference evidence="6" key="1">
    <citation type="journal article" date="2021" name="Microorganisms">
        <title>Acidisoma silvae sp. nov. and Acidisomacellulosilytica sp. nov., Two Acidophilic Bacteria Isolated from Decaying Wood, Hydrolyzing Cellulose and Producing Poly-3-hydroxybutyrate.</title>
        <authorList>
            <person name="Mieszkin S."/>
            <person name="Pouder E."/>
            <person name="Uroz S."/>
            <person name="Simon-Colin C."/>
            <person name="Alain K."/>
        </authorList>
    </citation>
    <scope>NUCLEOTIDE SEQUENCE</scope>
    <source>
        <strain evidence="6">HW T2.11</strain>
    </source>
</reference>
<evidence type="ECO:0000259" key="5">
    <source>
        <dbReference type="Pfam" id="PF13407"/>
    </source>
</evidence>